<proteinExistence type="predicted"/>
<keyword evidence="4" id="KW-1185">Reference proteome</keyword>
<reference evidence="3" key="1">
    <citation type="journal article" date="2023" name="G3 (Bethesda)">
        <title>A reference genome for the long-term kleptoplast-retaining sea slug Elysia crispata morphotype clarki.</title>
        <authorList>
            <person name="Eastman K.E."/>
            <person name="Pendleton A.L."/>
            <person name="Shaikh M.A."/>
            <person name="Suttiyut T."/>
            <person name="Ogas R."/>
            <person name="Tomko P."/>
            <person name="Gavelis G."/>
            <person name="Widhalm J.R."/>
            <person name="Wisecaver J.H."/>
        </authorList>
    </citation>
    <scope>NUCLEOTIDE SEQUENCE</scope>
    <source>
        <strain evidence="3">ECLA1</strain>
    </source>
</reference>
<keyword evidence="1" id="KW-0175">Coiled coil</keyword>
<feature type="compositionally biased region" description="Basic residues" evidence="2">
    <location>
        <begin position="13"/>
        <end position="25"/>
    </location>
</feature>
<dbReference type="AlphaFoldDB" id="A0AAE1E6W5"/>
<accession>A0AAE1E6W5</accession>
<evidence type="ECO:0000313" key="3">
    <source>
        <dbReference type="EMBL" id="KAK3795073.1"/>
    </source>
</evidence>
<dbReference type="Proteomes" id="UP001283361">
    <property type="component" value="Unassembled WGS sequence"/>
</dbReference>
<evidence type="ECO:0000313" key="4">
    <source>
        <dbReference type="Proteomes" id="UP001283361"/>
    </source>
</evidence>
<name>A0AAE1E6W5_9GAST</name>
<feature type="coiled-coil region" evidence="1">
    <location>
        <begin position="115"/>
        <end position="156"/>
    </location>
</feature>
<gene>
    <name evidence="3" type="ORF">RRG08_028275</name>
</gene>
<organism evidence="3 4">
    <name type="scientific">Elysia crispata</name>
    <name type="common">lettuce slug</name>
    <dbReference type="NCBI Taxonomy" id="231223"/>
    <lineage>
        <taxon>Eukaryota</taxon>
        <taxon>Metazoa</taxon>
        <taxon>Spiralia</taxon>
        <taxon>Lophotrochozoa</taxon>
        <taxon>Mollusca</taxon>
        <taxon>Gastropoda</taxon>
        <taxon>Heterobranchia</taxon>
        <taxon>Euthyneura</taxon>
        <taxon>Panpulmonata</taxon>
        <taxon>Sacoglossa</taxon>
        <taxon>Placobranchoidea</taxon>
        <taxon>Plakobranchidae</taxon>
        <taxon>Elysia</taxon>
    </lineage>
</organism>
<comment type="caution">
    <text evidence="3">The sequence shown here is derived from an EMBL/GenBank/DDBJ whole genome shotgun (WGS) entry which is preliminary data.</text>
</comment>
<evidence type="ECO:0000256" key="2">
    <source>
        <dbReference type="SAM" id="MobiDB-lite"/>
    </source>
</evidence>
<evidence type="ECO:0000256" key="1">
    <source>
        <dbReference type="SAM" id="Coils"/>
    </source>
</evidence>
<feature type="region of interest" description="Disordered" evidence="2">
    <location>
        <begin position="1"/>
        <end position="29"/>
    </location>
</feature>
<feature type="compositionally biased region" description="Polar residues" evidence="2">
    <location>
        <begin position="1"/>
        <end position="12"/>
    </location>
</feature>
<feature type="region of interest" description="Disordered" evidence="2">
    <location>
        <begin position="160"/>
        <end position="192"/>
    </location>
</feature>
<sequence>MSMLTRTGTTVLKSRRRYSRNRCPRRQSAPTVLQRVPYANRLSPGHSPTGLSQIPEFARIRSDLWRARSDPIQSRCDSLKANADYLRATSDMLRLKSDALRSKSEQLCTCPGKEADNIEEQKQSMLLKSEKLRSKAEQLQRESDALRAKINRIRRDSETPQFVFPEPGGSPKGFCPGGGGGEGSPSIASSGGGAGGVLNSGVSSAGVVYLRSASPSSVNQLCPPSPIPEMSPMVCDSWSIMGSVLRWSAPFLCYSLCPVTLLTSNEWLQGAGHLMASFVKF</sequence>
<dbReference type="EMBL" id="JAWDGP010001078">
    <property type="protein sequence ID" value="KAK3795073.1"/>
    <property type="molecule type" value="Genomic_DNA"/>
</dbReference>
<protein>
    <submittedName>
        <fullName evidence="3">Uncharacterized protein</fullName>
    </submittedName>
</protein>